<keyword evidence="4" id="KW-1185">Reference proteome</keyword>
<protein>
    <recommendedName>
        <fullName evidence="1">Altered inheritance of mitochondria protein 24, mitochondrial</fullName>
    </recommendedName>
</protein>
<dbReference type="Pfam" id="PF01987">
    <property type="entry name" value="AIM24"/>
    <property type="match status" value="1"/>
</dbReference>
<organism evidence="3 4">
    <name type="scientific">Ascobolus immersus RN42</name>
    <dbReference type="NCBI Taxonomy" id="1160509"/>
    <lineage>
        <taxon>Eukaryota</taxon>
        <taxon>Fungi</taxon>
        <taxon>Dikarya</taxon>
        <taxon>Ascomycota</taxon>
        <taxon>Pezizomycotina</taxon>
        <taxon>Pezizomycetes</taxon>
        <taxon>Pezizales</taxon>
        <taxon>Ascobolaceae</taxon>
        <taxon>Ascobolus</taxon>
    </lineage>
</organism>
<dbReference type="Gene3D" id="3.60.160.10">
    <property type="entry name" value="Mitochondrial biogenesis AIM24"/>
    <property type="match status" value="1"/>
</dbReference>
<feature type="compositionally biased region" description="Polar residues" evidence="2">
    <location>
        <begin position="88"/>
        <end position="106"/>
    </location>
</feature>
<feature type="compositionally biased region" description="Basic and acidic residues" evidence="2">
    <location>
        <begin position="108"/>
        <end position="118"/>
    </location>
</feature>
<feature type="compositionally biased region" description="Low complexity" evidence="2">
    <location>
        <begin position="65"/>
        <end position="75"/>
    </location>
</feature>
<dbReference type="Proteomes" id="UP000275078">
    <property type="component" value="Unassembled WGS sequence"/>
</dbReference>
<feature type="compositionally biased region" description="Low complexity" evidence="2">
    <location>
        <begin position="140"/>
        <end position="154"/>
    </location>
</feature>
<name>A0A3N4HRP3_ASCIM</name>
<feature type="compositionally biased region" description="Low complexity" evidence="2">
    <location>
        <begin position="23"/>
        <end position="36"/>
    </location>
</feature>
<sequence>MASPPPLPNFQPSQDYPPPPPQQGAMSSPGQQQQQYFPPPPPGGQQSQPGTPYYPPPPGNPPPADQHQQQQHQQFYPPPPIAPPPSGVQVNPNGFGSPPATATAQDLQIRDSTFRKDYGPPPTSPPPHQTQHQAPPPQQQQPAPAATITPGIAPTSGTFNGGSYLINHRDTNSLLTLNLAHGCPFHAKPGAMVAMSPTITLKGQTKFSLKKLVAGGDFSSSLYTGPGEVLLAPPGLGDIVAIEIKQGVTWNLSRDSLLGFTEGVTKEFKGQGLGKAMLSGEGFFVYRIGGRGVLFVTSLGAVIQKDIADGEDYIVDNNHLVAWNCKYQLRQVTSGGMLSSFSASEGVVCRFTGPGTVFIQTRNPVEFGRWVTGAATNGGK</sequence>
<dbReference type="STRING" id="1160509.A0A3N4HRP3"/>
<dbReference type="EMBL" id="ML119770">
    <property type="protein sequence ID" value="RPA75158.1"/>
    <property type="molecule type" value="Genomic_DNA"/>
</dbReference>
<dbReference type="SUPFAM" id="SSF51219">
    <property type="entry name" value="TRAP-like"/>
    <property type="match status" value="1"/>
</dbReference>
<comment type="subcellular location">
    <subcellularLocation>
        <location evidence="1">Mitochondrion</location>
    </subcellularLocation>
</comment>
<dbReference type="AlphaFoldDB" id="A0A3N4HRP3"/>
<reference evidence="3 4" key="1">
    <citation type="journal article" date="2018" name="Nat. Ecol. Evol.">
        <title>Pezizomycetes genomes reveal the molecular basis of ectomycorrhizal truffle lifestyle.</title>
        <authorList>
            <person name="Murat C."/>
            <person name="Payen T."/>
            <person name="Noel B."/>
            <person name="Kuo A."/>
            <person name="Morin E."/>
            <person name="Chen J."/>
            <person name="Kohler A."/>
            <person name="Krizsan K."/>
            <person name="Balestrini R."/>
            <person name="Da Silva C."/>
            <person name="Montanini B."/>
            <person name="Hainaut M."/>
            <person name="Levati E."/>
            <person name="Barry K.W."/>
            <person name="Belfiori B."/>
            <person name="Cichocki N."/>
            <person name="Clum A."/>
            <person name="Dockter R.B."/>
            <person name="Fauchery L."/>
            <person name="Guy J."/>
            <person name="Iotti M."/>
            <person name="Le Tacon F."/>
            <person name="Lindquist E.A."/>
            <person name="Lipzen A."/>
            <person name="Malagnac F."/>
            <person name="Mello A."/>
            <person name="Molinier V."/>
            <person name="Miyauchi S."/>
            <person name="Poulain J."/>
            <person name="Riccioni C."/>
            <person name="Rubini A."/>
            <person name="Sitrit Y."/>
            <person name="Splivallo R."/>
            <person name="Traeger S."/>
            <person name="Wang M."/>
            <person name="Zifcakova L."/>
            <person name="Wipf D."/>
            <person name="Zambonelli A."/>
            <person name="Paolocci F."/>
            <person name="Nowrousian M."/>
            <person name="Ottonello S."/>
            <person name="Baldrian P."/>
            <person name="Spatafora J.W."/>
            <person name="Henrissat B."/>
            <person name="Nagy L.G."/>
            <person name="Aury J.M."/>
            <person name="Wincker P."/>
            <person name="Grigoriev I.V."/>
            <person name="Bonfante P."/>
            <person name="Martin F.M."/>
        </authorList>
    </citation>
    <scope>NUCLEOTIDE SEQUENCE [LARGE SCALE GENOMIC DNA]</scope>
    <source>
        <strain evidence="3 4">RN42</strain>
    </source>
</reference>
<evidence type="ECO:0000313" key="4">
    <source>
        <dbReference type="Proteomes" id="UP000275078"/>
    </source>
</evidence>
<feature type="region of interest" description="Disordered" evidence="2">
    <location>
        <begin position="1"/>
        <end position="154"/>
    </location>
</feature>
<evidence type="ECO:0000256" key="1">
    <source>
        <dbReference type="RuleBase" id="RU363045"/>
    </source>
</evidence>
<accession>A0A3N4HRP3</accession>
<dbReference type="PANTHER" id="PTHR31801">
    <property type="entry name" value="ALTERED INHERITANCE OF MITOCHONDRIA PROTEIN 24, MITOCHONDRIAL"/>
    <property type="match status" value="1"/>
</dbReference>
<feature type="compositionally biased region" description="Pro residues" evidence="2">
    <location>
        <begin position="1"/>
        <end position="22"/>
    </location>
</feature>
<gene>
    <name evidence="3" type="ORF">BJ508DRAFT_418270</name>
</gene>
<dbReference type="GO" id="GO:0005739">
    <property type="term" value="C:mitochondrion"/>
    <property type="evidence" value="ECO:0007669"/>
    <property type="project" value="UniProtKB-SubCell"/>
</dbReference>
<evidence type="ECO:0000256" key="2">
    <source>
        <dbReference type="SAM" id="MobiDB-lite"/>
    </source>
</evidence>
<evidence type="ECO:0000313" key="3">
    <source>
        <dbReference type="EMBL" id="RPA75158.1"/>
    </source>
</evidence>
<dbReference type="InterPro" id="IPR002838">
    <property type="entry name" value="AIM24"/>
</dbReference>
<feature type="compositionally biased region" description="Pro residues" evidence="2">
    <location>
        <begin position="119"/>
        <end position="139"/>
    </location>
</feature>
<dbReference type="InterPro" id="IPR036983">
    <property type="entry name" value="AIM24_sf"/>
</dbReference>
<keyword evidence="1" id="KW-0496">Mitochondrion</keyword>
<comment type="similarity">
    <text evidence="1">Belongs to the AIM24 family.</text>
</comment>
<dbReference type="PANTHER" id="PTHR31801:SF0">
    <property type="entry name" value="ALTERED INHERITANCE OF MITOCHONDRIA PROTEIN 24, MITOCHONDRIAL"/>
    <property type="match status" value="1"/>
</dbReference>
<dbReference type="OrthoDB" id="1705416at2759"/>
<feature type="compositionally biased region" description="Pro residues" evidence="2">
    <location>
        <begin position="52"/>
        <end position="64"/>
    </location>
</feature>
<dbReference type="InterPro" id="IPR016031">
    <property type="entry name" value="Trp_RNA-bd_attenuator-like_dom"/>
</dbReference>
<proteinExistence type="inferred from homology"/>
<feature type="compositionally biased region" description="Pro residues" evidence="2">
    <location>
        <begin position="76"/>
        <end position="86"/>
    </location>
</feature>